<feature type="region of interest" description="Disordered" evidence="1">
    <location>
        <begin position="1"/>
        <end position="35"/>
    </location>
</feature>
<organism evidence="3 4">
    <name type="scientific">Trichogramma kaykai</name>
    <dbReference type="NCBI Taxonomy" id="54128"/>
    <lineage>
        <taxon>Eukaryota</taxon>
        <taxon>Metazoa</taxon>
        <taxon>Ecdysozoa</taxon>
        <taxon>Arthropoda</taxon>
        <taxon>Hexapoda</taxon>
        <taxon>Insecta</taxon>
        <taxon>Pterygota</taxon>
        <taxon>Neoptera</taxon>
        <taxon>Endopterygota</taxon>
        <taxon>Hymenoptera</taxon>
        <taxon>Apocrita</taxon>
        <taxon>Proctotrupomorpha</taxon>
        <taxon>Chalcidoidea</taxon>
        <taxon>Trichogrammatidae</taxon>
        <taxon>Trichogramma</taxon>
    </lineage>
</organism>
<proteinExistence type="predicted"/>
<evidence type="ECO:0000313" key="4">
    <source>
        <dbReference type="Proteomes" id="UP001627154"/>
    </source>
</evidence>
<dbReference type="EMBL" id="JBJJXI010000003">
    <property type="protein sequence ID" value="KAL3407655.1"/>
    <property type="molecule type" value="Genomic_DNA"/>
</dbReference>
<dbReference type="PANTHER" id="PTHR47331:SF1">
    <property type="entry name" value="GAG-LIKE PROTEIN"/>
    <property type="match status" value="1"/>
</dbReference>
<sequence length="451" mass="49753">MPASGVTARGPAHEMPLHAEQAASNVRASSRRRSVSGSVSSGVEIHEIDADSVIGHDRVADMHQRLWFLPDQDFENSCQVTSPLASQVPRIFNNTYAAVDSNRELIDAIKCTLDTVRNVWRSADTSCVRNRMKFLKKLPSFSGEPREFPIFKRAVNLLFEIEDIGASEVTLALYQSLSGKARKAAKDLFIAGDSARQIMETLEVRFGNTQVVGEKISQDLKNLPSSTSGNIELFEFASSVKNAVVAMKSLSFNDCLQSKEIVQVILNKLPSVMIFNYSSYAAGVSESKFALEKLADYLCVESEKAMKAGLSKISSFVTEKCSNDSVKNSRSKSNAVFAVRVADSAKDVDREKRSNYECAFCKLRNHSIASCGKFESQQMRMKWKIVKKLNLCFLCLRLGHLRDGCTGVRCDQCNKPHHRLLHFSSQEGEASGKVNQAQSSSGTAFSTDPSA</sequence>
<feature type="domain" description="VWFA" evidence="2">
    <location>
        <begin position="187"/>
        <end position="350"/>
    </location>
</feature>
<dbReference type="AlphaFoldDB" id="A0ABD2XQH2"/>
<dbReference type="PROSITE" id="PS50234">
    <property type="entry name" value="VWFA"/>
    <property type="match status" value="1"/>
</dbReference>
<accession>A0ABD2XQH2</accession>
<dbReference type="Proteomes" id="UP001627154">
    <property type="component" value="Unassembled WGS sequence"/>
</dbReference>
<feature type="region of interest" description="Disordered" evidence="1">
    <location>
        <begin position="427"/>
        <end position="451"/>
    </location>
</feature>
<evidence type="ECO:0000256" key="1">
    <source>
        <dbReference type="SAM" id="MobiDB-lite"/>
    </source>
</evidence>
<dbReference type="PANTHER" id="PTHR47331">
    <property type="entry name" value="PHD-TYPE DOMAIN-CONTAINING PROTEIN"/>
    <property type="match status" value="1"/>
</dbReference>
<gene>
    <name evidence="3" type="ORF">TKK_000330</name>
</gene>
<name>A0ABD2XQH2_9HYME</name>
<reference evidence="3 4" key="1">
    <citation type="journal article" date="2024" name="bioRxiv">
        <title>A reference genome for Trichogramma kaykai: A tiny desert-dwelling parasitoid wasp with competing sex-ratio distorters.</title>
        <authorList>
            <person name="Culotta J."/>
            <person name="Lindsey A.R."/>
        </authorList>
    </citation>
    <scope>NUCLEOTIDE SEQUENCE [LARGE SCALE GENOMIC DNA]</scope>
    <source>
        <strain evidence="3 4">KSX58</strain>
    </source>
</reference>
<evidence type="ECO:0000313" key="3">
    <source>
        <dbReference type="EMBL" id="KAL3407655.1"/>
    </source>
</evidence>
<dbReference type="InterPro" id="IPR002035">
    <property type="entry name" value="VWF_A"/>
</dbReference>
<dbReference type="Pfam" id="PF03564">
    <property type="entry name" value="DUF1759"/>
    <property type="match status" value="1"/>
</dbReference>
<dbReference type="InterPro" id="IPR005312">
    <property type="entry name" value="DUF1759"/>
</dbReference>
<keyword evidence="4" id="KW-1185">Reference proteome</keyword>
<protein>
    <recommendedName>
        <fullName evidence="2">VWFA domain-containing protein</fullName>
    </recommendedName>
</protein>
<evidence type="ECO:0000259" key="2">
    <source>
        <dbReference type="PROSITE" id="PS50234"/>
    </source>
</evidence>
<comment type="caution">
    <text evidence="3">The sequence shown here is derived from an EMBL/GenBank/DDBJ whole genome shotgun (WGS) entry which is preliminary data.</text>
</comment>